<dbReference type="AlphaFoldDB" id="A0A4R3L6A0"/>
<dbReference type="GO" id="GO:0000976">
    <property type="term" value="F:transcription cis-regulatory region binding"/>
    <property type="evidence" value="ECO:0007669"/>
    <property type="project" value="TreeGrafter"/>
</dbReference>
<organism evidence="6 8">
    <name type="scientific">Tepidimonas ignava</name>
    <dbReference type="NCBI Taxonomy" id="114249"/>
    <lineage>
        <taxon>Bacteria</taxon>
        <taxon>Pseudomonadati</taxon>
        <taxon>Pseudomonadota</taxon>
        <taxon>Betaproteobacteria</taxon>
        <taxon>Burkholderiales</taxon>
        <taxon>Tepidimonas</taxon>
    </lineage>
</organism>
<dbReference type="PANTHER" id="PTHR30055:SF234">
    <property type="entry name" value="HTH-TYPE TRANSCRIPTIONAL REGULATOR BETI"/>
    <property type="match status" value="1"/>
</dbReference>
<comment type="caution">
    <text evidence="6">The sequence shown here is derived from an EMBL/GenBank/DDBJ whole genome shotgun (WGS) entry which is preliminary data.</text>
</comment>
<evidence type="ECO:0000313" key="6">
    <source>
        <dbReference type="EMBL" id="TCS95391.1"/>
    </source>
</evidence>
<dbReference type="PRINTS" id="PR00455">
    <property type="entry name" value="HTHTETR"/>
</dbReference>
<proteinExistence type="predicted"/>
<reference evidence="6 8" key="1">
    <citation type="submission" date="2019-03" db="EMBL/GenBank/DDBJ databases">
        <title>Genomic Encyclopedia of Type Strains, Phase IV (KMG-IV): sequencing the most valuable type-strain genomes for metagenomic binning, comparative biology and taxonomic classification.</title>
        <authorList>
            <person name="Goeker M."/>
        </authorList>
    </citation>
    <scope>NUCLEOTIDE SEQUENCE [LARGE SCALE GENOMIC DNA]</scope>
    <source>
        <strain evidence="6 8">DSM 12034</strain>
    </source>
</reference>
<dbReference type="EMBL" id="VJNC01000014">
    <property type="protein sequence ID" value="TSE20004.1"/>
    <property type="molecule type" value="Genomic_DNA"/>
</dbReference>
<evidence type="ECO:0000313" key="7">
    <source>
        <dbReference type="EMBL" id="TSE20004.1"/>
    </source>
</evidence>
<evidence type="ECO:0000256" key="3">
    <source>
        <dbReference type="ARBA" id="ARBA00023163"/>
    </source>
</evidence>
<dbReference type="Gene3D" id="1.10.357.10">
    <property type="entry name" value="Tetracycline Repressor, domain 2"/>
    <property type="match status" value="1"/>
</dbReference>
<dbReference type="GO" id="GO:0003700">
    <property type="term" value="F:DNA-binding transcription factor activity"/>
    <property type="evidence" value="ECO:0007669"/>
    <property type="project" value="TreeGrafter"/>
</dbReference>
<feature type="DNA-binding region" description="H-T-H motif" evidence="4">
    <location>
        <begin position="26"/>
        <end position="45"/>
    </location>
</feature>
<dbReference type="InterPro" id="IPR050109">
    <property type="entry name" value="HTH-type_TetR-like_transc_reg"/>
</dbReference>
<gene>
    <name evidence="6" type="ORF">EDC36_11429</name>
    <name evidence="7" type="ORF">Tigna_02033</name>
</gene>
<dbReference type="PROSITE" id="PS50977">
    <property type="entry name" value="HTH_TETR_2"/>
    <property type="match status" value="1"/>
</dbReference>
<dbReference type="RefSeq" id="WP_165902858.1">
    <property type="nucleotide sequence ID" value="NZ_SMAH01000014.1"/>
</dbReference>
<protein>
    <submittedName>
        <fullName evidence="7">HTH-type transcriptional regulator</fullName>
    </submittedName>
    <submittedName>
        <fullName evidence="6">TetR family transcriptional regulator</fullName>
    </submittedName>
</protein>
<reference evidence="7 9" key="2">
    <citation type="submission" date="2019-07" db="EMBL/GenBank/DDBJ databases">
        <title>Tepidimonas ignava SPS-1037 draft genome.</title>
        <authorList>
            <person name="Da Costa M.S."/>
            <person name="Froufe H.J.C."/>
            <person name="Egas C."/>
            <person name="Albuquerque L."/>
        </authorList>
    </citation>
    <scope>NUCLEOTIDE SEQUENCE [LARGE SCALE GENOMIC DNA]</scope>
    <source>
        <strain evidence="7 9">SPS-1037</strain>
    </source>
</reference>
<feature type="domain" description="HTH tetR-type" evidence="5">
    <location>
        <begin position="3"/>
        <end position="63"/>
    </location>
</feature>
<dbReference type="Proteomes" id="UP000315577">
    <property type="component" value="Unassembled WGS sequence"/>
</dbReference>
<dbReference type="InterPro" id="IPR009057">
    <property type="entry name" value="Homeodomain-like_sf"/>
</dbReference>
<evidence type="ECO:0000259" key="5">
    <source>
        <dbReference type="PROSITE" id="PS50977"/>
    </source>
</evidence>
<keyword evidence="1" id="KW-0805">Transcription regulation</keyword>
<dbReference type="SUPFAM" id="SSF46689">
    <property type="entry name" value="Homeodomain-like"/>
    <property type="match status" value="1"/>
</dbReference>
<dbReference type="Pfam" id="PF00440">
    <property type="entry name" value="TetR_N"/>
    <property type="match status" value="1"/>
</dbReference>
<accession>A0A4R3L6A0</accession>
<evidence type="ECO:0000313" key="8">
    <source>
        <dbReference type="Proteomes" id="UP000295536"/>
    </source>
</evidence>
<evidence type="ECO:0000313" key="9">
    <source>
        <dbReference type="Proteomes" id="UP000315577"/>
    </source>
</evidence>
<name>A0A4R3L6A0_9BURK</name>
<keyword evidence="9" id="KW-1185">Reference proteome</keyword>
<evidence type="ECO:0000256" key="1">
    <source>
        <dbReference type="ARBA" id="ARBA00023015"/>
    </source>
</evidence>
<dbReference type="PANTHER" id="PTHR30055">
    <property type="entry name" value="HTH-TYPE TRANSCRIPTIONAL REGULATOR RUTR"/>
    <property type="match status" value="1"/>
</dbReference>
<evidence type="ECO:0000256" key="4">
    <source>
        <dbReference type="PROSITE-ProRule" id="PRU00335"/>
    </source>
</evidence>
<keyword evidence="3" id="KW-0804">Transcription</keyword>
<dbReference type="InterPro" id="IPR001647">
    <property type="entry name" value="HTH_TetR"/>
</dbReference>
<keyword evidence="2 4" id="KW-0238">DNA-binding</keyword>
<dbReference type="Proteomes" id="UP000295536">
    <property type="component" value="Unassembled WGS sequence"/>
</dbReference>
<sequence>MDVRKDAAILHAARRLLLQGGPAQLTMEAVAQASGVSKATLYRRWPDRDALLRALVAHEAAPLLHTLHTVPPDEEALVRALVRFLDGLLCFVTRPAYRRYLQAVAALPQRRADLQRIWHLGPQQAVDEVAALLQRYAVQRGARCNDAVREAETLIGMAMGLDMARVLYQQPPRHGRAAARRSHLAWVVRRFVAGLVFSGGPVVRP</sequence>
<dbReference type="EMBL" id="SMAH01000014">
    <property type="protein sequence ID" value="TCS95391.1"/>
    <property type="molecule type" value="Genomic_DNA"/>
</dbReference>
<evidence type="ECO:0000256" key="2">
    <source>
        <dbReference type="ARBA" id="ARBA00023125"/>
    </source>
</evidence>